<dbReference type="Proteomes" id="UP001326199">
    <property type="component" value="Unassembled WGS sequence"/>
</dbReference>
<name>A0ABR0HBH1_9PEZI</name>
<evidence type="ECO:0000313" key="1">
    <source>
        <dbReference type="EMBL" id="KAK4665431.1"/>
    </source>
</evidence>
<proteinExistence type="predicted"/>
<accession>A0ABR0HBH1</accession>
<dbReference type="EMBL" id="JAFFHB010000005">
    <property type="protein sequence ID" value="KAK4665431.1"/>
    <property type="molecule type" value="Genomic_DNA"/>
</dbReference>
<sequence length="705" mass="78964">MRYIPHRLWPEKLASLIRTCLSSDPLLVYQAGRYRSISQLCTYFKDQLDSHGNPLFPDSDDTSGQLSSQYQSQDQEILLDYGLHIVSADDMIARVRSLMKSRDWQKFLGNQDKDWRSRIRAWASGAFRDGHSIDLKTLGLLSLVPGGLNRAVASWKRQGGSIYMPDTDGPVVPDDLPLAVLDTDLSCDPDNRALYESLGAVTAEWEFVQKIILLKHNAWKIGDSTDSDINASNNHLRFLFWGYQKGHISSPEDFHLVMFDQRGNPKVPKRDALYFSALSGWSEEGGLSSLSGKAGYKAIAATTSFIHDIYTKSPPPLINNPATTATWKNFLLQVVGVSYKLRIFDRQHKEPVLSEEFLFMAKHKPEWALDRLYEAYHTDTAKWTKNTKATQLVKEIKITCQDGISLPLSTTVLPLPSVLAACACSSLFGSKTCKSLPLLRVRKPLLKSDEHPSSRWKLFAAHFGIDHPGNPSLTCLVAILKAFIIREHSYLVVKGALTDWVVKIYLLIWKQRTSNLESIRSWFDKNPGVLYTPQLEAEGRQVPPVWGTRQGSEGYPAAVVTQAWNPVLYRLGQDDRESLKGFFRDGLGLWVDICLRASGGLLPVRCIAIPVPVRVYPKKGIRVSLPPPGAYEDVAKRLGGRSVCVEKAKDDKVEPVKVLLSAREKPIQDKKAGPVNVLLSVREKPLVVELCSKVEELDVFVFKGV</sequence>
<dbReference type="RefSeq" id="XP_062765397.1">
    <property type="nucleotide sequence ID" value="XM_062911805.1"/>
</dbReference>
<comment type="caution">
    <text evidence="1">The sequence shown here is derived from an EMBL/GenBank/DDBJ whole genome shotgun (WGS) entry which is preliminary data.</text>
</comment>
<reference evidence="1 2" key="1">
    <citation type="journal article" date="2023" name="bioRxiv">
        <title>High-quality genome assemblies of four members of thePodospora anserinaspecies complex.</title>
        <authorList>
            <person name="Ament-Velasquez S.L."/>
            <person name="Vogan A.A."/>
            <person name="Wallerman O."/>
            <person name="Hartmann F."/>
            <person name="Gautier V."/>
            <person name="Silar P."/>
            <person name="Giraud T."/>
            <person name="Johannesson H."/>
        </authorList>
    </citation>
    <scope>NUCLEOTIDE SEQUENCE [LARGE SCALE GENOMIC DNA]</scope>
    <source>
        <strain evidence="1 2">CBS 411.78</strain>
    </source>
</reference>
<evidence type="ECO:0000313" key="2">
    <source>
        <dbReference type="Proteomes" id="UP001326199"/>
    </source>
</evidence>
<keyword evidence="2" id="KW-1185">Reference proteome</keyword>
<gene>
    <name evidence="1" type="ORF">QC763_401730</name>
</gene>
<organism evidence="1 2">
    <name type="scientific">Podospora pseudopauciseta</name>
    <dbReference type="NCBI Taxonomy" id="2093780"/>
    <lineage>
        <taxon>Eukaryota</taxon>
        <taxon>Fungi</taxon>
        <taxon>Dikarya</taxon>
        <taxon>Ascomycota</taxon>
        <taxon>Pezizomycotina</taxon>
        <taxon>Sordariomycetes</taxon>
        <taxon>Sordariomycetidae</taxon>
        <taxon>Sordariales</taxon>
        <taxon>Podosporaceae</taxon>
        <taxon>Podospora</taxon>
    </lineage>
</organism>
<protein>
    <submittedName>
        <fullName evidence="1">Uncharacterized protein</fullName>
    </submittedName>
</protein>
<dbReference type="GeneID" id="87932148"/>